<evidence type="ECO:0000256" key="1">
    <source>
        <dbReference type="ARBA" id="ARBA00022676"/>
    </source>
</evidence>
<comment type="subunit">
    <text evidence="5">Homodimer. Within each dimer, one monomer is responsible for RNA recognition and catalysis, while the other monomer binds to the replacement base PreQ1.</text>
</comment>
<dbReference type="GO" id="GO:0005829">
    <property type="term" value="C:cytosol"/>
    <property type="evidence" value="ECO:0007669"/>
    <property type="project" value="TreeGrafter"/>
</dbReference>
<feature type="domain" description="tRNA-guanine(15) transglycosylase-like" evidence="6">
    <location>
        <begin position="16"/>
        <end position="388"/>
    </location>
</feature>
<dbReference type="Proteomes" id="UP000018461">
    <property type="component" value="Unassembled WGS sequence"/>
</dbReference>
<dbReference type="Gene3D" id="3.20.20.105">
    <property type="entry name" value="Queuine tRNA-ribosyltransferase-like"/>
    <property type="match status" value="1"/>
</dbReference>
<evidence type="ECO:0000313" key="7">
    <source>
        <dbReference type="EMBL" id="EHL10813.1"/>
    </source>
</evidence>
<comment type="similarity">
    <text evidence="5">Belongs to the queuine tRNA-ribosyltransferase family.</text>
</comment>
<evidence type="ECO:0000259" key="6">
    <source>
        <dbReference type="Pfam" id="PF01702"/>
    </source>
</evidence>
<dbReference type="PATRIC" id="fig|796943.3.peg.1431"/>
<feature type="binding site" evidence="5">
    <location>
        <begin position="95"/>
        <end position="99"/>
    </location>
    <ligand>
        <name>substrate</name>
    </ligand>
</feature>
<dbReference type="UniPathway" id="UPA00392"/>
<keyword evidence="1 5" id="KW-0328">Glycosyltransferase</keyword>
<comment type="cofactor">
    <cofactor evidence="5">
        <name>Zn(2+)</name>
        <dbReference type="ChEBI" id="CHEBI:29105"/>
    </cofactor>
    <text evidence="5">Binds 1 zinc ion per subunit.</text>
</comment>
<dbReference type="EMBL" id="AFZC02000003">
    <property type="protein sequence ID" value="EHL10813.1"/>
    <property type="molecule type" value="Genomic_DNA"/>
</dbReference>
<proteinExistence type="inferred from homology"/>
<dbReference type="RefSeq" id="WP_009534865.1">
    <property type="nucleotide sequence ID" value="NZ_KE148312.1"/>
</dbReference>
<evidence type="ECO:0000256" key="5">
    <source>
        <dbReference type="HAMAP-Rule" id="MF_00168"/>
    </source>
</evidence>
<reference evidence="7" key="2">
    <citation type="submission" date="2013-03" db="EMBL/GenBank/DDBJ databases">
        <title>The Genome Sequence of Oribacterium sp. ACB1.</title>
        <authorList>
            <consortium name="The Broad Institute Genomics Platform"/>
            <consortium name="The Broad Institute Genome Sequencing Center for Infectious Disease"/>
            <person name="Earl A."/>
            <person name="Ward D."/>
            <person name="Feldgarden M."/>
            <person name="Gevers D."/>
            <person name="Sizova M."/>
            <person name="Hazen A."/>
            <person name="Epstein S."/>
            <person name="Walker B."/>
            <person name="Young S."/>
            <person name="Zeng Q."/>
            <person name="Gargeya S."/>
            <person name="Fitzgerald M."/>
            <person name="Haas B."/>
            <person name="Abouelleil A."/>
            <person name="Allen A.W."/>
            <person name="Alvarado L."/>
            <person name="Arachchi H.M."/>
            <person name="Berlin A.M."/>
            <person name="Chapman S.B."/>
            <person name="Gainer-Dewar J."/>
            <person name="Goldberg J."/>
            <person name="Griggs A."/>
            <person name="Gujja S."/>
            <person name="Hansen M."/>
            <person name="Howarth C."/>
            <person name="Imamovic A."/>
            <person name="Ireland A."/>
            <person name="Larimer J."/>
            <person name="McCowan C."/>
            <person name="Murphy C."/>
            <person name="Pearson M."/>
            <person name="Poon T.W."/>
            <person name="Priest M."/>
            <person name="Roberts A."/>
            <person name="Saif S."/>
            <person name="Shea T."/>
            <person name="Sisk P."/>
            <person name="Sykes S."/>
            <person name="Wortman J."/>
            <person name="Nusbaum C."/>
            <person name="Birren B."/>
        </authorList>
    </citation>
    <scope>NUCLEOTIDE SEQUENCE [LARGE SCALE GENOMIC DNA]</scope>
    <source>
        <strain evidence="7">ACB1</strain>
    </source>
</reference>
<feature type="binding site" evidence="5">
    <location>
        <position position="201"/>
    </location>
    <ligand>
        <name>substrate</name>
    </ligand>
</feature>
<keyword evidence="3 5" id="KW-0819">tRNA processing</keyword>
<feature type="active site" description="Nucleophile" evidence="5">
    <location>
        <position position="278"/>
    </location>
</feature>
<feature type="binding site" evidence="5">
    <location>
        <position position="318"/>
    </location>
    <ligand>
        <name>Zn(2+)</name>
        <dbReference type="ChEBI" id="CHEBI:29105"/>
    </ligand>
</feature>
<feature type="binding site" evidence="5">
    <location>
        <position position="228"/>
    </location>
    <ligand>
        <name>substrate</name>
    </ligand>
</feature>
<dbReference type="GO" id="GO:0046872">
    <property type="term" value="F:metal ion binding"/>
    <property type="evidence" value="ECO:0007669"/>
    <property type="project" value="UniProtKB-KW"/>
</dbReference>
<dbReference type="NCBIfam" id="TIGR00430">
    <property type="entry name" value="Q_tRNA_tgt"/>
    <property type="match status" value="1"/>
</dbReference>
<dbReference type="GO" id="GO:0008479">
    <property type="term" value="F:tRNA-guanosine(34) queuine transglycosylase activity"/>
    <property type="evidence" value="ECO:0007669"/>
    <property type="project" value="UniProtKB-UniRule"/>
</dbReference>
<dbReference type="AlphaFoldDB" id="G9WNS6"/>
<sequence>MATVKMKYEIVGQCGRAKSAHMETVHGVIETPVFMNVGTVAAIKGGVSTDDLRLIGTQVELSNTYHLHVRTGDKVIKELGGLHRMMKWDKPILTDSGGFQVYSLAKTGRKIREEGVEFRSHIDGRRIYMGPEESMEIQSNLASTIAMAFDECPPALADRQYIEPSVERTTRWLLRCKKRMEELSQEESTINKNQLLFGINQGGVLSDVRINHAKQISELELPGYAVGGLAVGESHEDMYRILDDVVPFLPKDKPTYLMGVGTPENMVQAVDRGIDFFDCVFPSRNGRHGHVYHASGKLNLWNLAYEKDFRPIEEGCDCPACKGIRLEDGSYTGGYSRAYIRHLLKAKEMLGMRLCVLHNLSYYNRLMREMRFAIREGRWEAWKTEALYKLKIQNS</sequence>
<dbReference type="InterPro" id="IPR050076">
    <property type="entry name" value="ArchSynthase1/Queuine_TRR"/>
</dbReference>
<dbReference type="Pfam" id="PF01702">
    <property type="entry name" value="TGT"/>
    <property type="match status" value="1"/>
</dbReference>
<dbReference type="PANTHER" id="PTHR46499">
    <property type="entry name" value="QUEUINE TRNA-RIBOSYLTRANSFERASE"/>
    <property type="match status" value="1"/>
</dbReference>
<comment type="caution">
    <text evidence="7">The sequence shown here is derived from an EMBL/GenBank/DDBJ whole genome shotgun (WGS) entry which is preliminary data.</text>
</comment>
<comment type="pathway">
    <text evidence="5">tRNA modification; tRNA-queuosine biosynthesis.</text>
</comment>
<dbReference type="SUPFAM" id="SSF51713">
    <property type="entry name" value="tRNA-guanine transglycosylase"/>
    <property type="match status" value="1"/>
</dbReference>
<comment type="catalytic activity">
    <reaction evidence="5">
        <text>7-aminomethyl-7-carbaguanine + guanosine(34) in tRNA = 7-aminomethyl-7-carbaguanosine(34) in tRNA + guanine</text>
        <dbReference type="Rhea" id="RHEA:24104"/>
        <dbReference type="Rhea" id="RHEA-COMP:10341"/>
        <dbReference type="Rhea" id="RHEA-COMP:10342"/>
        <dbReference type="ChEBI" id="CHEBI:16235"/>
        <dbReference type="ChEBI" id="CHEBI:58703"/>
        <dbReference type="ChEBI" id="CHEBI:74269"/>
        <dbReference type="ChEBI" id="CHEBI:82833"/>
        <dbReference type="EC" id="2.4.2.29"/>
    </reaction>
</comment>
<reference evidence="7" key="1">
    <citation type="submission" date="2011-08" db="EMBL/GenBank/DDBJ databases">
        <authorList>
            <consortium name="The Broad Institute Genome Sequencing Platform"/>
            <person name="Earl A."/>
            <person name="Ward D."/>
            <person name="Feldgarden M."/>
            <person name="Gevers D."/>
            <person name="Sizova M."/>
            <person name="Hazen A."/>
            <person name="Epstein S."/>
            <person name="Young S.K."/>
            <person name="Zeng Q."/>
            <person name="Gargeya S."/>
            <person name="Fitzgerald M."/>
            <person name="Haas B."/>
            <person name="Abouelleil A."/>
            <person name="Alvarado L."/>
            <person name="Arachchi H.M."/>
            <person name="Berlin A."/>
            <person name="Brown A."/>
            <person name="Chapman S.B."/>
            <person name="Chen Z."/>
            <person name="Dunbar C."/>
            <person name="Freedman E."/>
            <person name="Gearin G."/>
            <person name="Gellesch M."/>
            <person name="Goldberg J."/>
            <person name="Griggs A."/>
            <person name="Gujja S."/>
            <person name="Heiman D."/>
            <person name="Howarth C."/>
            <person name="Larson L."/>
            <person name="Lui A."/>
            <person name="MacDonald P.J.P."/>
            <person name="Montmayeur A."/>
            <person name="Murphy C."/>
            <person name="Neiman D."/>
            <person name="Pearson M."/>
            <person name="Priest M."/>
            <person name="Roberts A."/>
            <person name="Saif S."/>
            <person name="Shea T."/>
            <person name="Shenoy N."/>
            <person name="Sisk P."/>
            <person name="Stolte C."/>
            <person name="Sykes S."/>
            <person name="Wortman J."/>
            <person name="Nusbaum C."/>
            <person name="Birren B."/>
        </authorList>
    </citation>
    <scope>NUCLEOTIDE SEQUENCE</scope>
    <source>
        <strain evidence="7">ACB1</strain>
    </source>
</reference>
<feature type="binding site" evidence="5">
    <location>
        <position position="321"/>
    </location>
    <ligand>
        <name>Zn(2+)</name>
        <dbReference type="ChEBI" id="CHEBI:29105"/>
    </ligand>
</feature>
<dbReference type="InterPro" id="IPR002616">
    <property type="entry name" value="tRNA_ribo_trans-like"/>
</dbReference>
<comment type="caution">
    <text evidence="5">Lacks conserved residue(s) required for the propagation of feature annotation.</text>
</comment>
<feature type="active site" description="Proton acceptor" evidence="5">
    <location>
        <position position="95"/>
    </location>
</feature>
<name>G9WNS6_9FIRM</name>
<dbReference type="InterPro" id="IPR036511">
    <property type="entry name" value="TGT-like_sf"/>
</dbReference>
<feature type="binding site" evidence="5">
    <location>
        <position position="358"/>
    </location>
    <ligand>
        <name>Zn(2+)</name>
        <dbReference type="ChEBI" id="CHEBI:29105"/>
    </ligand>
</feature>
<comment type="function">
    <text evidence="5">Catalyzes the base-exchange of a guanine (G) residue with the queuine precursor 7-aminomethyl-7-deazaguanine (PreQ1) at position 34 (anticodon wobble position) in tRNAs with GU(N) anticodons (tRNA-Asp, -Asn, -His and -Tyr). Catalysis occurs through a double-displacement mechanism. The nucleophile active site attacks the C1' of nucleotide 34 to detach the guanine base from the RNA, forming a covalent enzyme-RNA intermediate. The proton acceptor active site deprotonates the incoming PreQ1, allowing a nucleophilic attack on the C1' of the ribose to form the product. After dissociation, two additional enzymatic reactions on the tRNA convert PreQ1 to queuine (Q), resulting in the hypermodified nucleoside queuosine (7-(((4,5-cis-dihydroxy-2-cyclopenten-1-yl)amino)methyl)-7-deazaguanosine).</text>
</comment>
<gene>
    <name evidence="5" type="primary">tgt</name>
    <name evidence="7" type="ORF">HMPREF9625_01009</name>
</gene>
<dbReference type="HAMAP" id="MF_00168">
    <property type="entry name" value="Q_tRNA_Tgt"/>
    <property type="match status" value="1"/>
</dbReference>
<organism evidence="7 8">
    <name type="scientific">Oribacterium parvum ACB1</name>
    <dbReference type="NCBI Taxonomy" id="796943"/>
    <lineage>
        <taxon>Bacteria</taxon>
        <taxon>Bacillati</taxon>
        <taxon>Bacillota</taxon>
        <taxon>Clostridia</taxon>
        <taxon>Lachnospirales</taxon>
        <taxon>Lachnospiraceae</taxon>
        <taxon>Oribacterium</taxon>
    </lineage>
</organism>
<evidence type="ECO:0000313" key="8">
    <source>
        <dbReference type="Proteomes" id="UP000018461"/>
    </source>
</evidence>
<keyword evidence="4 5" id="KW-0671">Queuosine biosynthesis</keyword>
<evidence type="ECO:0000256" key="4">
    <source>
        <dbReference type="ARBA" id="ARBA00022785"/>
    </source>
</evidence>
<keyword evidence="5" id="KW-0862">Zinc</keyword>
<feature type="binding site" evidence="5">
    <location>
        <position position="316"/>
    </location>
    <ligand>
        <name>Zn(2+)</name>
        <dbReference type="ChEBI" id="CHEBI:29105"/>
    </ligand>
</feature>
<evidence type="ECO:0000256" key="2">
    <source>
        <dbReference type="ARBA" id="ARBA00022679"/>
    </source>
</evidence>
<keyword evidence="2 5" id="KW-0808">Transferase</keyword>
<dbReference type="GO" id="GO:0008616">
    <property type="term" value="P:tRNA queuosine(34) biosynthetic process"/>
    <property type="evidence" value="ECO:0007669"/>
    <property type="project" value="UniProtKB-UniRule"/>
</dbReference>
<dbReference type="EC" id="2.4.2.29" evidence="5"/>
<dbReference type="STRING" id="796943.HMPREF9625_01009"/>
<feature type="binding site" evidence="5">
    <location>
        <position position="150"/>
    </location>
    <ligand>
        <name>substrate</name>
    </ligand>
</feature>
<keyword evidence="5" id="KW-0479">Metal-binding</keyword>
<keyword evidence="8" id="KW-1185">Reference proteome</keyword>
<protein>
    <recommendedName>
        <fullName evidence="5">Queuine tRNA-ribosyltransferase</fullName>
        <ecNumber evidence="5">2.4.2.29</ecNumber>
    </recommendedName>
    <alternativeName>
        <fullName evidence="5">Guanine insertion enzyme</fullName>
    </alternativeName>
    <alternativeName>
        <fullName evidence="5">tRNA-guanine transglycosylase</fullName>
    </alternativeName>
</protein>
<accession>G9WNS6</accession>
<dbReference type="NCBIfam" id="TIGR00449">
    <property type="entry name" value="tgt_general"/>
    <property type="match status" value="1"/>
</dbReference>
<feature type="region of interest" description="RNA binding" evidence="5">
    <location>
        <begin position="259"/>
        <end position="265"/>
    </location>
</feature>
<dbReference type="PANTHER" id="PTHR46499:SF1">
    <property type="entry name" value="QUEUINE TRNA-RIBOSYLTRANSFERASE"/>
    <property type="match status" value="1"/>
</dbReference>
<evidence type="ECO:0000256" key="3">
    <source>
        <dbReference type="ARBA" id="ARBA00022694"/>
    </source>
</evidence>
<dbReference type="InterPro" id="IPR004803">
    <property type="entry name" value="TGT"/>
</dbReference>
<dbReference type="HOGENOM" id="CLU_022060_0_1_9"/>